<dbReference type="PANTHER" id="PTHR43582:SF2">
    <property type="entry name" value="LINEARMYCIN RESISTANCE ATP-BINDING PROTEIN LNRL"/>
    <property type="match status" value="1"/>
</dbReference>
<dbReference type="AlphaFoldDB" id="A0A8J7Q8Q6"/>
<dbReference type="SMART" id="SM00382">
    <property type="entry name" value="AAA"/>
    <property type="match status" value="1"/>
</dbReference>
<organism evidence="4 5">
    <name type="scientific">Acanthopleuribacter pedis</name>
    <dbReference type="NCBI Taxonomy" id="442870"/>
    <lineage>
        <taxon>Bacteria</taxon>
        <taxon>Pseudomonadati</taxon>
        <taxon>Acidobacteriota</taxon>
        <taxon>Holophagae</taxon>
        <taxon>Acanthopleuribacterales</taxon>
        <taxon>Acanthopleuribacteraceae</taxon>
        <taxon>Acanthopleuribacter</taxon>
    </lineage>
</organism>
<keyword evidence="5" id="KW-1185">Reference proteome</keyword>
<comment type="caution">
    <text evidence="4">The sequence shown here is derived from an EMBL/GenBank/DDBJ whole genome shotgun (WGS) entry which is preliminary data.</text>
</comment>
<dbReference type="PROSITE" id="PS00211">
    <property type="entry name" value="ABC_TRANSPORTER_1"/>
    <property type="match status" value="1"/>
</dbReference>
<feature type="domain" description="ABC transporter" evidence="3">
    <location>
        <begin position="9"/>
        <end position="239"/>
    </location>
</feature>
<evidence type="ECO:0000259" key="3">
    <source>
        <dbReference type="PROSITE" id="PS50893"/>
    </source>
</evidence>
<name>A0A8J7Q8Q6_9BACT</name>
<evidence type="ECO:0000256" key="1">
    <source>
        <dbReference type="ARBA" id="ARBA00022741"/>
    </source>
</evidence>
<accession>A0A8J7Q8Q6</accession>
<keyword evidence="1" id="KW-0547">Nucleotide-binding</keyword>
<gene>
    <name evidence="4" type="ORF">J3U88_13550</name>
</gene>
<dbReference type="Proteomes" id="UP000664417">
    <property type="component" value="Unassembled WGS sequence"/>
</dbReference>
<evidence type="ECO:0000256" key="2">
    <source>
        <dbReference type="ARBA" id="ARBA00022840"/>
    </source>
</evidence>
<dbReference type="PROSITE" id="PS50893">
    <property type="entry name" value="ABC_TRANSPORTER_2"/>
    <property type="match status" value="1"/>
</dbReference>
<dbReference type="EMBL" id="JAFREP010000012">
    <property type="protein sequence ID" value="MBO1319494.1"/>
    <property type="molecule type" value="Genomic_DNA"/>
</dbReference>
<dbReference type="SUPFAM" id="SSF52540">
    <property type="entry name" value="P-loop containing nucleoside triphosphate hydrolases"/>
    <property type="match status" value="1"/>
</dbReference>
<evidence type="ECO:0000313" key="4">
    <source>
        <dbReference type="EMBL" id="MBO1319494.1"/>
    </source>
</evidence>
<protein>
    <submittedName>
        <fullName evidence="4">ABC transporter ATP-binding protein</fullName>
    </submittedName>
</protein>
<dbReference type="GO" id="GO:0005524">
    <property type="term" value="F:ATP binding"/>
    <property type="evidence" value="ECO:0007669"/>
    <property type="project" value="UniProtKB-KW"/>
</dbReference>
<dbReference type="InterPro" id="IPR017871">
    <property type="entry name" value="ABC_transporter-like_CS"/>
</dbReference>
<reference evidence="4" key="1">
    <citation type="submission" date="2021-03" db="EMBL/GenBank/DDBJ databases">
        <authorList>
            <person name="Wang G."/>
        </authorList>
    </citation>
    <scope>NUCLEOTIDE SEQUENCE</scope>
    <source>
        <strain evidence="4">KCTC 12899</strain>
    </source>
</reference>
<sequence length="300" mass="32637">MTKTEPVVLEVRAAHKRYGDRAALNGAAFALHQGEWLALLGPNGAGKTTLVRTIAGRLKLDQGEILLHGNALQAGDQKQRAKLGIVPQELALYSNLTAVENLEVFGRFHGVSGATLRDKIRWALDWIALSDRAHDHVKGFSGGMKRRLNIAAAVLHQPSVILLDEPTVGVDPQSRERIWQMLNELRADGASLMLTTHQLDEAQTICDRIVIIDGGQTIAAGTLDELIEQTIGSRRGVFCKVKNAEGTVAEEEHTVDDLADALPGILADLKGGDKQLLDLRIQTPSLQAVFLHLTGKDLRE</sequence>
<evidence type="ECO:0000313" key="5">
    <source>
        <dbReference type="Proteomes" id="UP000664417"/>
    </source>
</evidence>
<dbReference type="Gene3D" id="3.40.50.300">
    <property type="entry name" value="P-loop containing nucleotide triphosphate hydrolases"/>
    <property type="match status" value="1"/>
</dbReference>
<keyword evidence="2 4" id="KW-0067">ATP-binding</keyword>
<dbReference type="PANTHER" id="PTHR43582">
    <property type="entry name" value="LINEARMYCIN RESISTANCE ATP-BINDING PROTEIN LNRL"/>
    <property type="match status" value="1"/>
</dbReference>
<proteinExistence type="predicted"/>
<dbReference type="InterPro" id="IPR003439">
    <property type="entry name" value="ABC_transporter-like_ATP-bd"/>
</dbReference>
<dbReference type="RefSeq" id="WP_207859367.1">
    <property type="nucleotide sequence ID" value="NZ_JAFREP010000012.1"/>
</dbReference>
<dbReference type="GO" id="GO:0016887">
    <property type="term" value="F:ATP hydrolysis activity"/>
    <property type="evidence" value="ECO:0007669"/>
    <property type="project" value="InterPro"/>
</dbReference>
<dbReference type="InterPro" id="IPR003593">
    <property type="entry name" value="AAA+_ATPase"/>
</dbReference>
<dbReference type="InterPro" id="IPR027417">
    <property type="entry name" value="P-loop_NTPase"/>
</dbReference>
<dbReference type="Pfam" id="PF00005">
    <property type="entry name" value="ABC_tran"/>
    <property type="match status" value="1"/>
</dbReference>